<dbReference type="EMBL" id="RIAR02000001">
    <property type="protein sequence ID" value="NSL90957.1"/>
    <property type="molecule type" value="Genomic_DNA"/>
</dbReference>
<organism evidence="2 3">
    <name type="scientific">Chitinophaga solisilvae</name>
    <dbReference type="NCBI Taxonomy" id="1233460"/>
    <lineage>
        <taxon>Bacteria</taxon>
        <taxon>Pseudomonadati</taxon>
        <taxon>Bacteroidota</taxon>
        <taxon>Chitinophagia</taxon>
        <taxon>Chitinophagales</taxon>
        <taxon>Chitinophagaceae</taxon>
        <taxon>Chitinophaga</taxon>
    </lineage>
</organism>
<proteinExistence type="predicted"/>
<dbReference type="Pfam" id="PF00440">
    <property type="entry name" value="TetR_N"/>
    <property type="match status" value="1"/>
</dbReference>
<evidence type="ECO:0000313" key="3">
    <source>
        <dbReference type="Proteomes" id="UP000281028"/>
    </source>
</evidence>
<dbReference type="InterPro" id="IPR001647">
    <property type="entry name" value="HTH_TetR"/>
</dbReference>
<dbReference type="AlphaFoldDB" id="A0A3S1JKB2"/>
<evidence type="ECO:0000256" key="1">
    <source>
        <dbReference type="ARBA" id="ARBA00023125"/>
    </source>
</evidence>
<accession>A0A3S1JKB2</accession>
<dbReference type="GO" id="GO:0003677">
    <property type="term" value="F:DNA binding"/>
    <property type="evidence" value="ECO:0007669"/>
    <property type="project" value="UniProtKB-UniRule"/>
</dbReference>
<keyword evidence="3" id="KW-1185">Reference proteome</keyword>
<protein>
    <submittedName>
        <fullName evidence="2">Helix-turn-helix transcriptional regulator</fullName>
    </submittedName>
</protein>
<dbReference type="Gene3D" id="1.10.357.10">
    <property type="entry name" value="Tetracycline Repressor, domain 2"/>
    <property type="match status" value="1"/>
</dbReference>
<dbReference type="InterPro" id="IPR009057">
    <property type="entry name" value="Homeodomain-like_sf"/>
</dbReference>
<evidence type="ECO:0000313" key="2">
    <source>
        <dbReference type="EMBL" id="NSL90957.1"/>
    </source>
</evidence>
<reference evidence="2" key="1">
    <citation type="submission" date="2020-05" db="EMBL/GenBank/DDBJ databases">
        <title>Chitinophaga laudate sp. nov., isolated from a tropical peat swamp.</title>
        <authorList>
            <person name="Goh C.B.S."/>
            <person name="Lee M.S."/>
            <person name="Parimannan S."/>
            <person name="Pasbakhsh P."/>
            <person name="Yule C.M."/>
            <person name="Rajandas H."/>
            <person name="Loke S."/>
            <person name="Croft L."/>
            <person name="Tan J.B.L."/>
        </authorList>
    </citation>
    <scope>NUCLEOTIDE SEQUENCE</scope>
    <source>
        <strain evidence="2">Mgbs1</strain>
    </source>
</reference>
<dbReference type="SUPFAM" id="SSF46689">
    <property type="entry name" value="Homeodomain-like"/>
    <property type="match status" value="1"/>
</dbReference>
<keyword evidence="1" id="KW-0238">DNA-binding</keyword>
<dbReference type="Proteomes" id="UP000281028">
    <property type="component" value="Unassembled WGS sequence"/>
</dbReference>
<dbReference type="OrthoDB" id="6430772at2"/>
<name>A0A3S1JKB2_9BACT</name>
<gene>
    <name evidence="2" type="ORF">ECE50_029300</name>
</gene>
<dbReference type="PROSITE" id="PS50977">
    <property type="entry name" value="HTH_TETR_2"/>
    <property type="match status" value="1"/>
</dbReference>
<comment type="caution">
    <text evidence="2">The sequence shown here is derived from an EMBL/GenBank/DDBJ whole genome shotgun (WGS) entry which is preliminary data.</text>
</comment>
<sequence length="196" mass="23120">MKHEYHHFFHTAAALFLQKGIRAVSIDEIAQNCRFSTTVFFEHFDSKEKLVALMVAEWVEKADRYLSLNRHMAANAIAELKQLLCAAEKIVETTSTLFLRDLKHYYPASWMRLEVFKEENFSACLLQNLHRGQQEDLYRSNIDKSVITAVYMAQLRFMTEERFTPRNDFHQVYGEVNRLFLYGLANRKGRRVLVFD</sequence>